<evidence type="ECO:0000313" key="5">
    <source>
        <dbReference type="EMBL" id="KAK6621656.1"/>
    </source>
</evidence>
<dbReference type="InterPro" id="IPR023214">
    <property type="entry name" value="HAD_sf"/>
</dbReference>
<dbReference type="Proteomes" id="UP001359485">
    <property type="component" value="Unassembled WGS sequence"/>
</dbReference>
<dbReference type="Gene3D" id="1.20.120.710">
    <property type="entry name" value="Haloacid dehalogenase hydrolase-like domain"/>
    <property type="match status" value="1"/>
</dbReference>
<evidence type="ECO:0000256" key="1">
    <source>
        <dbReference type="ARBA" id="ARBA00001946"/>
    </source>
</evidence>
<dbReference type="InterPro" id="IPR051400">
    <property type="entry name" value="HAD-like_hydrolase"/>
</dbReference>
<proteinExistence type="predicted"/>
<feature type="compositionally biased region" description="Polar residues" evidence="4">
    <location>
        <begin position="253"/>
        <end position="262"/>
    </location>
</feature>
<name>A0ABR1AK34_POLSC</name>
<dbReference type="SUPFAM" id="SSF56784">
    <property type="entry name" value="HAD-like"/>
    <property type="match status" value="1"/>
</dbReference>
<feature type="region of interest" description="Disordered" evidence="4">
    <location>
        <begin position="249"/>
        <end position="268"/>
    </location>
</feature>
<keyword evidence="2" id="KW-0378">Hydrolase</keyword>
<dbReference type="Gene3D" id="3.40.50.1000">
    <property type="entry name" value="HAD superfamily/HAD-like"/>
    <property type="match status" value="1"/>
</dbReference>
<dbReference type="Pfam" id="PF13419">
    <property type="entry name" value="HAD_2"/>
    <property type="match status" value="1"/>
</dbReference>
<protein>
    <recommendedName>
        <fullName evidence="7">N-acylneuraminate-9-phosphatase</fullName>
    </recommendedName>
</protein>
<accession>A0ABR1AK34</accession>
<evidence type="ECO:0000313" key="6">
    <source>
        <dbReference type="Proteomes" id="UP001359485"/>
    </source>
</evidence>
<gene>
    <name evidence="5" type="ORF">RUM44_001463</name>
</gene>
<dbReference type="InterPro" id="IPR041492">
    <property type="entry name" value="HAD_2"/>
</dbReference>
<reference evidence="5 6" key="1">
    <citation type="submission" date="2023-09" db="EMBL/GenBank/DDBJ databases">
        <title>Genomes of two closely related lineages of the louse Polyplax serrata with different host specificities.</title>
        <authorList>
            <person name="Martinu J."/>
            <person name="Tarabai H."/>
            <person name="Stefka J."/>
            <person name="Hypsa V."/>
        </authorList>
    </citation>
    <scope>NUCLEOTIDE SEQUENCE [LARGE SCALE GENOMIC DNA]</scope>
    <source>
        <strain evidence="5">98ZLc_SE</strain>
    </source>
</reference>
<keyword evidence="3" id="KW-0460">Magnesium</keyword>
<dbReference type="InterPro" id="IPR006439">
    <property type="entry name" value="HAD-SF_hydro_IA"/>
</dbReference>
<keyword evidence="6" id="KW-1185">Reference proteome</keyword>
<sequence>MKSDATGLPTLSFFCQNTKFQHLPKKCIRVYGSHIQSILVEKYGFTLDAAEDATQTFLKTFRKCPENPKFVLHDWRLSLWRNSLGENYTDISGDVYHQWLDLRYKYLAPSIEVLSMLKSLRKNYYLAVITNGPSHSQWEKIERLDLAQYFHLILVSGDIKWEKPNENIFLEACLHFGVPAEECIMVGDKLETDILGGIRASLGGTIWMPLTESNRAEHEKSGSEIVPDCVIHDIGQLNNFLSSKVKLRRKSGSDQNSGNLSEAETEKS</sequence>
<organism evidence="5 6">
    <name type="scientific">Polyplax serrata</name>
    <name type="common">Common mouse louse</name>
    <dbReference type="NCBI Taxonomy" id="468196"/>
    <lineage>
        <taxon>Eukaryota</taxon>
        <taxon>Metazoa</taxon>
        <taxon>Ecdysozoa</taxon>
        <taxon>Arthropoda</taxon>
        <taxon>Hexapoda</taxon>
        <taxon>Insecta</taxon>
        <taxon>Pterygota</taxon>
        <taxon>Neoptera</taxon>
        <taxon>Paraneoptera</taxon>
        <taxon>Psocodea</taxon>
        <taxon>Troctomorpha</taxon>
        <taxon>Phthiraptera</taxon>
        <taxon>Anoplura</taxon>
        <taxon>Polyplacidae</taxon>
        <taxon>Polyplax</taxon>
    </lineage>
</organism>
<dbReference type="PANTHER" id="PTHR46470:SF3">
    <property type="entry name" value="N-ACYLNEURAMINATE-9-PHOSPHATASE"/>
    <property type="match status" value="1"/>
</dbReference>
<dbReference type="EMBL" id="JAWJWF010000047">
    <property type="protein sequence ID" value="KAK6621656.1"/>
    <property type="molecule type" value="Genomic_DNA"/>
</dbReference>
<evidence type="ECO:0008006" key="7">
    <source>
        <dbReference type="Google" id="ProtNLM"/>
    </source>
</evidence>
<evidence type="ECO:0000256" key="3">
    <source>
        <dbReference type="ARBA" id="ARBA00022842"/>
    </source>
</evidence>
<comment type="cofactor">
    <cofactor evidence="1">
        <name>Mg(2+)</name>
        <dbReference type="ChEBI" id="CHEBI:18420"/>
    </cofactor>
</comment>
<dbReference type="PANTHER" id="PTHR46470">
    <property type="entry name" value="N-ACYLNEURAMINATE-9-PHOSPHATASE"/>
    <property type="match status" value="1"/>
</dbReference>
<evidence type="ECO:0000256" key="2">
    <source>
        <dbReference type="ARBA" id="ARBA00022801"/>
    </source>
</evidence>
<dbReference type="InterPro" id="IPR036412">
    <property type="entry name" value="HAD-like_sf"/>
</dbReference>
<dbReference type="NCBIfam" id="TIGR01549">
    <property type="entry name" value="HAD-SF-IA-v1"/>
    <property type="match status" value="1"/>
</dbReference>
<evidence type="ECO:0000256" key="4">
    <source>
        <dbReference type="SAM" id="MobiDB-lite"/>
    </source>
</evidence>
<comment type="caution">
    <text evidence="5">The sequence shown here is derived from an EMBL/GenBank/DDBJ whole genome shotgun (WGS) entry which is preliminary data.</text>
</comment>